<comment type="caution">
    <text evidence="3">The sequence shown here is derived from an EMBL/GenBank/DDBJ whole genome shotgun (WGS) entry which is preliminary data.</text>
</comment>
<feature type="region of interest" description="Disordered" evidence="1">
    <location>
        <begin position="1"/>
        <end position="32"/>
    </location>
</feature>
<evidence type="ECO:0000256" key="1">
    <source>
        <dbReference type="SAM" id="MobiDB-lite"/>
    </source>
</evidence>
<keyword evidence="4" id="KW-1185">Reference proteome</keyword>
<dbReference type="EMBL" id="JAIWYP010000008">
    <property type="protein sequence ID" value="KAH3780823.1"/>
    <property type="molecule type" value="Genomic_DNA"/>
</dbReference>
<evidence type="ECO:0000313" key="3">
    <source>
        <dbReference type="EMBL" id="KAH3780823.1"/>
    </source>
</evidence>
<dbReference type="AlphaFoldDB" id="A0A9D4EK75"/>
<dbReference type="Proteomes" id="UP000828390">
    <property type="component" value="Unassembled WGS sequence"/>
</dbReference>
<accession>A0A9D4EK75</accession>
<reference evidence="3" key="1">
    <citation type="journal article" date="2019" name="bioRxiv">
        <title>The Genome of the Zebra Mussel, Dreissena polymorpha: A Resource for Invasive Species Research.</title>
        <authorList>
            <person name="McCartney M.A."/>
            <person name="Auch B."/>
            <person name="Kono T."/>
            <person name="Mallez S."/>
            <person name="Zhang Y."/>
            <person name="Obille A."/>
            <person name="Becker A."/>
            <person name="Abrahante J.E."/>
            <person name="Garbe J."/>
            <person name="Badalamenti J.P."/>
            <person name="Herman A."/>
            <person name="Mangelson H."/>
            <person name="Liachko I."/>
            <person name="Sullivan S."/>
            <person name="Sone E.D."/>
            <person name="Koren S."/>
            <person name="Silverstein K.A.T."/>
            <person name="Beckman K.B."/>
            <person name="Gohl D.M."/>
        </authorList>
    </citation>
    <scope>NUCLEOTIDE SEQUENCE</scope>
    <source>
        <strain evidence="3">Duluth1</strain>
        <tissue evidence="3">Whole animal</tissue>
    </source>
</reference>
<protein>
    <submittedName>
        <fullName evidence="3">Uncharacterized protein</fullName>
    </submittedName>
</protein>
<evidence type="ECO:0000313" key="4">
    <source>
        <dbReference type="Proteomes" id="UP000828390"/>
    </source>
</evidence>
<name>A0A9D4EK75_DREPO</name>
<reference evidence="3" key="2">
    <citation type="submission" date="2020-11" db="EMBL/GenBank/DDBJ databases">
        <authorList>
            <person name="McCartney M.A."/>
            <person name="Auch B."/>
            <person name="Kono T."/>
            <person name="Mallez S."/>
            <person name="Becker A."/>
            <person name="Gohl D.M."/>
            <person name="Silverstein K.A.T."/>
            <person name="Koren S."/>
            <person name="Bechman K.B."/>
            <person name="Herman A."/>
            <person name="Abrahante J.E."/>
            <person name="Garbe J."/>
        </authorList>
    </citation>
    <scope>NUCLEOTIDE SEQUENCE</scope>
    <source>
        <strain evidence="3">Duluth1</strain>
        <tissue evidence="3">Whole animal</tissue>
    </source>
</reference>
<dbReference type="EMBL" id="JAIWYP010000015">
    <property type="protein sequence ID" value="KAH3703938.1"/>
    <property type="molecule type" value="Genomic_DNA"/>
</dbReference>
<evidence type="ECO:0000313" key="2">
    <source>
        <dbReference type="EMBL" id="KAH3703938.1"/>
    </source>
</evidence>
<proteinExistence type="predicted"/>
<organism evidence="3 4">
    <name type="scientific">Dreissena polymorpha</name>
    <name type="common">Zebra mussel</name>
    <name type="synonym">Mytilus polymorpha</name>
    <dbReference type="NCBI Taxonomy" id="45954"/>
    <lineage>
        <taxon>Eukaryota</taxon>
        <taxon>Metazoa</taxon>
        <taxon>Spiralia</taxon>
        <taxon>Lophotrochozoa</taxon>
        <taxon>Mollusca</taxon>
        <taxon>Bivalvia</taxon>
        <taxon>Autobranchia</taxon>
        <taxon>Heteroconchia</taxon>
        <taxon>Euheterodonta</taxon>
        <taxon>Imparidentia</taxon>
        <taxon>Neoheterodontei</taxon>
        <taxon>Myida</taxon>
        <taxon>Dreissenoidea</taxon>
        <taxon>Dreissenidae</taxon>
        <taxon>Dreissena</taxon>
    </lineage>
</organism>
<gene>
    <name evidence="2" type="ORF">DPMN_078990</name>
    <name evidence="3" type="ORF">DPMN_158645</name>
</gene>
<sequence length="87" mass="9732">MLRAPEVPGAPLQGLRGQHDLPGDVSYSESKASARPTHRGILQHIRLCAVFHRRTEMLDVHALNIPTLSIWRIMSDFSVTSLLHLIV</sequence>